<evidence type="ECO:0000256" key="1">
    <source>
        <dbReference type="SAM" id="MobiDB-lite"/>
    </source>
</evidence>
<feature type="compositionally biased region" description="Basic residues" evidence="1">
    <location>
        <begin position="190"/>
        <end position="204"/>
    </location>
</feature>
<evidence type="ECO:0000313" key="2">
    <source>
        <dbReference type="EMBL" id="TKA25958.1"/>
    </source>
</evidence>
<evidence type="ECO:0008006" key="4">
    <source>
        <dbReference type="Google" id="ProtNLM"/>
    </source>
</evidence>
<evidence type="ECO:0000313" key="3">
    <source>
        <dbReference type="Proteomes" id="UP000308549"/>
    </source>
</evidence>
<protein>
    <recommendedName>
        <fullName evidence="4">Pre-mRNA-splicing factor 38B</fullName>
    </recommendedName>
</protein>
<dbReference type="AlphaFoldDB" id="A0A4U0TUM2"/>
<dbReference type="OrthoDB" id="2431475at2759"/>
<organism evidence="2 3">
    <name type="scientific">Salinomyces thailandicus</name>
    <dbReference type="NCBI Taxonomy" id="706561"/>
    <lineage>
        <taxon>Eukaryota</taxon>
        <taxon>Fungi</taxon>
        <taxon>Dikarya</taxon>
        <taxon>Ascomycota</taxon>
        <taxon>Pezizomycotina</taxon>
        <taxon>Dothideomycetes</taxon>
        <taxon>Dothideomycetidae</taxon>
        <taxon>Mycosphaerellales</taxon>
        <taxon>Teratosphaeriaceae</taxon>
        <taxon>Salinomyces</taxon>
    </lineage>
</organism>
<keyword evidence="3" id="KW-1185">Reference proteome</keyword>
<feature type="compositionally biased region" description="Basic and acidic residues" evidence="1">
    <location>
        <begin position="55"/>
        <end position="114"/>
    </location>
</feature>
<accession>A0A4U0TUM2</accession>
<dbReference type="EMBL" id="NAJL01000031">
    <property type="protein sequence ID" value="TKA25958.1"/>
    <property type="molecule type" value="Genomic_DNA"/>
</dbReference>
<proteinExistence type="predicted"/>
<reference evidence="2 3" key="1">
    <citation type="submission" date="2017-03" db="EMBL/GenBank/DDBJ databases">
        <title>Genomes of endolithic fungi from Antarctica.</title>
        <authorList>
            <person name="Coleine C."/>
            <person name="Masonjones S."/>
            <person name="Stajich J.E."/>
        </authorList>
    </citation>
    <scope>NUCLEOTIDE SEQUENCE [LARGE SCALE GENOMIC DNA]</scope>
    <source>
        <strain evidence="2 3">CCFEE 6315</strain>
    </source>
</reference>
<gene>
    <name evidence="2" type="ORF">B0A50_05470</name>
</gene>
<comment type="caution">
    <text evidence="2">The sequence shown here is derived from an EMBL/GenBank/DDBJ whole genome shotgun (WGS) entry which is preliminary data.</text>
</comment>
<dbReference type="PANTHER" id="PTHR40132">
    <property type="entry name" value="PRE-MRNA-SPLICING FACTOR 38B"/>
    <property type="match status" value="1"/>
</dbReference>
<feature type="compositionally biased region" description="Basic and acidic residues" evidence="1">
    <location>
        <begin position="252"/>
        <end position="263"/>
    </location>
</feature>
<feature type="compositionally biased region" description="Basic and acidic residues" evidence="1">
    <location>
        <begin position="126"/>
        <end position="145"/>
    </location>
</feature>
<dbReference type="PANTHER" id="PTHR40132:SF1">
    <property type="entry name" value="PRE-MRNA-SPLICING FACTOR 38B"/>
    <property type="match status" value="1"/>
</dbReference>
<name>A0A4U0TUM2_9PEZI</name>
<sequence>MPLGEVLDDDLVASILRHEASSAAPSASRGFPTLLDNKPRRKDAPRPNTRFLRNLVRDTDTHNTALKAKEETEARARQKQREREGERKRKRDDVHTTEGRSVGERKRKDGDRPGRWANVFAGRHGASLDRPRDSRKGDRERERERGHKRRSRHSERDSERDQRSRSADGETRLRQQEFKRRSPQADARKPSRSPGHRTRRRHAISRADQGSDSDPLDGIISPSLPPEVPTRGRGAANHTSSIDQRFAPTYDPKADVSHDHRIADDDDDNDWSLALEALRDRAKWKSQGAERLKAAGFTDDEVARWEDGGRERDERDVKWRKRGEGREWDRGKVAEGEGVALKAEWARGKS</sequence>
<dbReference type="Proteomes" id="UP000308549">
    <property type="component" value="Unassembled WGS sequence"/>
</dbReference>
<feature type="compositionally biased region" description="Basic and acidic residues" evidence="1">
    <location>
        <begin position="154"/>
        <end position="180"/>
    </location>
</feature>
<feature type="region of interest" description="Disordered" evidence="1">
    <location>
        <begin position="19"/>
        <end position="267"/>
    </location>
</feature>